<dbReference type="EMBL" id="CAJVPS010014083">
    <property type="protein sequence ID" value="CAG8680497.1"/>
    <property type="molecule type" value="Genomic_DNA"/>
</dbReference>
<protein>
    <submittedName>
        <fullName evidence="2">10417_t:CDS:1</fullName>
    </submittedName>
</protein>
<feature type="compositionally biased region" description="Basic and acidic residues" evidence="1">
    <location>
        <begin position="7"/>
        <end position="25"/>
    </location>
</feature>
<evidence type="ECO:0000256" key="1">
    <source>
        <dbReference type="SAM" id="MobiDB-lite"/>
    </source>
</evidence>
<dbReference type="InterPro" id="IPR040315">
    <property type="entry name" value="WDR46/Utp7"/>
</dbReference>
<dbReference type="InterPro" id="IPR011048">
    <property type="entry name" value="Haem_d1_sf"/>
</dbReference>
<dbReference type="GO" id="GO:0032040">
    <property type="term" value="C:small-subunit processome"/>
    <property type="evidence" value="ECO:0007669"/>
    <property type="project" value="TreeGrafter"/>
</dbReference>
<dbReference type="PANTHER" id="PTHR14085:SF3">
    <property type="entry name" value="WD REPEAT-CONTAINING PROTEIN 46"/>
    <property type="match status" value="1"/>
</dbReference>
<keyword evidence="3" id="KW-1185">Reference proteome</keyword>
<dbReference type="GO" id="GO:0030686">
    <property type="term" value="C:90S preribosome"/>
    <property type="evidence" value="ECO:0007669"/>
    <property type="project" value="TreeGrafter"/>
</dbReference>
<proteinExistence type="predicted"/>
<dbReference type="Proteomes" id="UP000789508">
    <property type="component" value="Unassembled WGS sequence"/>
</dbReference>
<sequence>MSDTSETIEKNEKNNEEKDESKDHLASILPKYIRQAEGVLSKKQLKKIKNKKLKGTLQRTEKRFNDAAQKAARSELLLTEEAGQLEAEGMEKTFQITQEKLKEHIDISSASKIFNLDLPTFGPYALDYTRNGRYMLIGGRKGHIATFDWQTGRLGCEFHIKET</sequence>
<evidence type="ECO:0000313" key="2">
    <source>
        <dbReference type="EMBL" id="CAG8680497.1"/>
    </source>
</evidence>
<feature type="non-terminal residue" evidence="2">
    <location>
        <position position="1"/>
    </location>
</feature>
<evidence type="ECO:0000313" key="3">
    <source>
        <dbReference type="Proteomes" id="UP000789508"/>
    </source>
</evidence>
<organism evidence="2 3">
    <name type="scientific">Ambispora leptoticha</name>
    <dbReference type="NCBI Taxonomy" id="144679"/>
    <lineage>
        <taxon>Eukaryota</taxon>
        <taxon>Fungi</taxon>
        <taxon>Fungi incertae sedis</taxon>
        <taxon>Mucoromycota</taxon>
        <taxon>Glomeromycotina</taxon>
        <taxon>Glomeromycetes</taxon>
        <taxon>Archaeosporales</taxon>
        <taxon>Ambisporaceae</taxon>
        <taxon>Ambispora</taxon>
    </lineage>
</organism>
<name>A0A9N9HJF3_9GLOM</name>
<dbReference type="OrthoDB" id="10251154at2759"/>
<dbReference type="SUPFAM" id="SSF51004">
    <property type="entry name" value="C-terminal (heme d1) domain of cytochrome cd1-nitrite reductase"/>
    <property type="match status" value="1"/>
</dbReference>
<comment type="caution">
    <text evidence="2">The sequence shown here is derived from an EMBL/GenBank/DDBJ whole genome shotgun (WGS) entry which is preliminary data.</text>
</comment>
<accession>A0A9N9HJF3</accession>
<gene>
    <name evidence="2" type="ORF">ALEPTO_LOCUS10844</name>
</gene>
<dbReference type="GO" id="GO:0000462">
    <property type="term" value="P:maturation of SSU-rRNA from tricistronic rRNA transcript (SSU-rRNA, 5.8S rRNA, LSU-rRNA)"/>
    <property type="evidence" value="ECO:0007669"/>
    <property type="project" value="TreeGrafter"/>
</dbReference>
<feature type="region of interest" description="Disordered" evidence="1">
    <location>
        <begin position="1"/>
        <end position="25"/>
    </location>
</feature>
<dbReference type="PANTHER" id="PTHR14085">
    <property type="entry name" value="WD-REPEAT PROTEIN BING4"/>
    <property type="match status" value="1"/>
</dbReference>
<reference evidence="2" key="1">
    <citation type="submission" date="2021-06" db="EMBL/GenBank/DDBJ databases">
        <authorList>
            <person name="Kallberg Y."/>
            <person name="Tangrot J."/>
            <person name="Rosling A."/>
        </authorList>
    </citation>
    <scope>NUCLEOTIDE SEQUENCE</scope>
    <source>
        <strain evidence="2">FL130A</strain>
    </source>
</reference>
<dbReference type="AlphaFoldDB" id="A0A9N9HJF3"/>